<evidence type="ECO:0000313" key="3">
    <source>
        <dbReference type="Proteomes" id="UP000589520"/>
    </source>
</evidence>
<evidence type="ECO:0000313" key="2">
    <source>
        <dbReference type="EMBL" id="NYF79025.1"/>
    </source>
</evidence>
<gene>
    <name evidence="2" type="ORF">HDF17_001312</name>
</gene>
<dbReference type="Proteomes" id="UP000589520">
    <property type="component" value="Unassembled WGS sequence"/>
</dbReference>
<protein>
    <submittedName>
        <fullName evidence="2">Uncharacterized protein</fullName>
    </submittedName>
</protein>
<keyword evidence="1" id="KW-1133">Transmembrane helix</keyword>
<dbReference type="RefSeq" id="WP_179488908.1">
    <property type="nucleotide sequence ID" value="NZ_JACCCW010000001.1"/>
</dbReference>
<dbReference type="EMBL" id="JACCCW010000001">
    <property type="protein sequence ID" value="NYF79025.1"/>
    <property type="molecule type" value="Genomic_DNA"/>
</dbReference>
<evidence type="ECO:0000256" key="1">
    <source>
        <dbReference type="SAM" id="Phobius"/>
    </source>
</evidence>
<proteinExistence type="predicted"/>
<feature type="transmembrane region" description="Helical" evidence="1">
    <location>
        <begin position="176"/>
        <end position="196"/>
    </location>
</feature>
<keyword evidence="3" id="KW-1185">Reference proteome</keyword>
<keyword evidence="1" id="KW-0472">Membrane</keyword>
<keyword evidence="1" id="KW-0812">Transmembrane</keyword>
<accession>A0A7Y9PFK6</accession>
<sequence>MDASVAHLPVRKLTPSQTCVIKAEVAAILASHSFSSSKRCQDFLELVVERAVAEDYESLTERFLGVELFGRPVNYETSTDSIVRVRANDVRRRLGQYYADRHTSAPVRIEMAAGGYIPEFHWDADKQMDSSPVLESLVAGHDLDSAVLIEPKQFAPVMGEAEENLDSARTSPQLRFWLWSGVGIALSIVAAFTLVFRTHPSNFDRFWQPVLDTSASPVISLPTTDTFQLPFGSAQTFSQLKPGETLKLGANDVLSFHNWHVSLPVVQAALSLSMALERKGKNPIVRIGTDLRRDELRGHPVIAIGSFSNPWTKQNVSGLRFTFDRGESDRAVPQIRDSLNPQRSWSLLHIFPEPQTQDFAIVTRTFDPVTHEPFVSLAGLHSFGNQIAAEFVAQESSWNEVARRAPSGWEKMNFQVLLETNIVDTTPSSPKIVDIYFWK</sequence>
<reference evidence="2 3" key="1">
    <citation type="submission" date="2020-07" db="EMBL/GenBank/DDBJ databases">
        <title>Genomic Encyclopedia of Type Strains, Phase IV (KMG-V): Genome sequencing to study the core and pangenomes of soil and plant-associated prokaryotes.</title>
        <authorList>
            <person name="Whitman W."/>
        </authorList>
    </citation>
    <scope>NUCLEOTIDE SEQUENCE [LARGE SCALE GENOMIC DNA]</scope>
    <source>
        <strain evidence="2 3">X4EP2</strain>
    </source>
</reference>
<comment type="caution">
    <text evidence="2">The sequence shown here is derived from an EMBL/GenBank/DDBJ whole genome shotgun (WGS) entry which is preliminary data.</text>
</comment>
<organism evidence="2 3">
    <name type="scientific">Granulicella arctica</name>
    <dbReference type="NCBI Taxonomy" id="940613"/>
    <lineage>
        <taxon>Bacteria</taxon>
        <taxon>Pseudomonadati</taxon>
        <taxon>Acidobacteriota</taxon>
        <taxon>Terriglobia</taxon>
        <taxon>Terriglobales</taxon>
        <taxon>Acidobacteriaceae</taxon>
        <taxon>Granulicella</taxon>
    </lineage>
</organism>
<dbReference type="AlphaFoldDB" id="A0A7Y9PFK6"/>
<name>A0A7Y9PFK6_9BACT</name>